<evidence type="ECO:0000256" key="4">
    <source>
        <dbReference type="ARBA" id="ARBA00023027"/>
    </source>
</evidence>
<keyword evidence="3 5" id="KW-0560">Oxidoreductase</keyword>
<feature type="domain" description="D-isomer specific 2-hydroxyacid dehydrogenase catalytic" evidence="6">
    <location>
        <begin position="39"/>
        <end position="362"/>
    </location>
</feature>
<feature type="domain" description="D-isomer specific 2-hydroxyacid dehydrogenase NAD-binding" evidence="7">
    <location>
        <begin position="138"/>
        <end position="331"/>
    </location>
</feature>
<dbReference type="GO" id="GO:0051287">
    <property type="term" value="F:NAD binding"/>
    <property type="evidence" value="ECO:0007669"/>
    <property type="project" value="InterPro"/>
</dbReference>
<dbReference type="Pfam" id="PF00389">
    <property type="entry name" value="2-Hacid_dh"/>
    <property type="match status" value="1"/>
</dbReference>
<keyword evidence="2" id="KW-0028">Amino-acid biosynthesis</keyword>
<evidence type="ECO:0000313" key="8">
    <source>
        <dbReference type="EMBL" id="KAJ3047638.1"/>
    </source>
</evidence>
<accession>A0AAD5S6K9</accession>
<dbReference type="PANTHER" id="PTHR42789">
    <property type="entry name" value="D-ISOMER SPECIFIC 2-HYDROXYACID DEHYDROGENASE FAMILY PROTEIN (AFU_ORTHOLOGUE AFUA_6G10090)"/>
    <property type="match status" value="1"/>
</dbReference>
<dbReference type="SUPFAM" id="SSF51735">
    <property type="entry name" value="NAD(P)-binding Rossmann-fold domains"/>
    <property type="match status" value="1"/>
</dbReference>
<dbReference type="GO" id="GO:0008652">
    <property type="term" value="P:amino acid biosynthetic process"/>
    <property type="evidence" value="ECO:0007669"/>
    <property type="project" value="UniProtKB-KW"/>
</dbReference>
<evidence type="ECO:0000259" key="6">
    <source>
        <dbReference type="Pfam" id="PF00389"/>
    </source>
</evidence>
<name>A0AAD5S6K9_9FUNG</name>
<dbReference type="Proteomes" id="UP001212841">
    <property type="component" value="Unassembled WGS sequence"/>
</dbReference>
<dbReference type="InterPro" id="IPR006139">
    <property type="entry name" value="D-isomer_2_OHA_DH_cat_dom"/>
</dbReference>
<evidence type="ECO:0000259" key="7">
    <source>
        <dbReference type="Pfam" id="PF02826"/>
    </source>
</evidence>
<evidence type="ECO:0000256" key="2">
    <source>
        <dbReference type="ARBA" id="ARBA00022605"/>
    </source>
</evidence>
<gene>
    <name evidence="8" type="ORF">HK097_011349</name>
</gene>
<reference evidence="8" key="1">
    <citation type="submission" date="2020-05" db="EMBL/GenBank/DDBJ databases">
        <title>Phylogenomic resolution of chytrid fungi.</title>
        <authorList>
            <person name="Stajich J.E."/>
            <person name="Amses K."/>
            <person name="Simmons R."/>
            <person name="Seto K."/>
            <person name="Myers J."/>
            <person name="Bonds A."/>
            <person name="Quandt C.A."/>
            <person name="Barry K."/>
            <person name="Liu P."/>
            <person name="Grigoriev I."/>
            <person name="Longcore J.E."/>
            <person name="James T.Y."/>
        </authorList>
    </citation>
    <scope>NUCLEOTIDE SEQUENCE</scope>
    <source>
        <strain evidence="8">JEL0318</strain>
    </source>
</reference>
<dbReference type="AlphaFoldDB" id="A0AAD5S6K9"/>
<sequence length="365" mass="40060">MTIATAPPIHIAILDDYSSSSRTHLSLLEPYISSSRIQITYLNPSKDHLPPSALTNLLQPYTIISTMRERTHFPREVLSALPNLKLLLTTGLRNAAVDVKAAENLGIIVAGTPGRSVVREEKEGKKSNYDTTNEQTWALILAVAKGVAELDRRIKVGNKWQEPRTEGGFGSATSLAGKTIGIIGLGRLGIQSALTAYHGFGMNVIAWSENLTQSKADEAALSRGLPAGTFKSVSKTELLQTADVVSVHYVLSPRSRNLLSASDLSLLKPSAILVNTSRGPLIDECALLSALRENKLRGVGLDVFDEEPLRKDSPWRSEEWSGRVVLSPHMGYANEETLDGWYKVTVENIRRWLREEDVENVLKAQ</sequence>
<dbReference type="InterPro" id="IPR029752">
    <property type="entry name" value="D-isomer_DH_CS1"/>
</dbReference>
<evidence type="ECO:0000313" key="9">
    <source>
        <dbReference type="Proteomes" id="UP001212841"/>
    </source>
</evidence>
<comment type="caution">
    <text evidence="8">The sequence shown here is derived from an EMBL/GenBank/DDBJ whole genome shotgun (WGS) entry which is preliminary data.</text>
</comment>
<dbReference type="SUPFAM" id="SSF52283">
    <property type="entry name" value="Formate/glycerate dehydrogenase catalytic domain-like"/>
    <property type="match status" value="1"/>
</dbReference>
<dbReference type="Pfam" id="PF02826">
    <property type="entry name" value="2-Hacid_dh_C"/>
    <property type="match status" value="1"/>
</dbReference>
<comment type="similarity">
    <text evidence="1 5">Belongs to the D-isomer specific 2-hydroxyacid dehydrogenase family.</text>
</comment>
<dbReference type="PROSITE" id="PS00671">
    <property type="entry name" value="D_2_HYDROXYACID_DH_3"/>
    <property type="match status" value="1"/>
</dbReference>
<organism evidence="8 9">
    <name type="scientific">Rhizophlyctis rosea</name>
    <dbReference type="NCBI Taxonomy" id="64517"/>
    <lineage>
        <taxon>Eukaryota</taxon>
        <taxon>Fungi</taxon>
        <taxon>Fungi incertae sedis</taxon>
        <taxon>Chytridiomycota</taxon>
        <taxon>Chytridiomycota incertae sedis</taxon>
        <taxon>Chytridiomycetes</taxon>
        <taxon>Rhizophlyctidales</taxon>
        <taxon>Rhizophlyctidaceae</taxon>
        <taxon>Rhizophlyctis</taxon>
    </lineage>
</organism>
<dbReference type="InterPro" id="IPR029753">
    <property type="entry name" value="D-isomer_DH_CS"/>
</dbReference>
<evidence type="ECO:0000256" key="5">
    <source>
        <dbReference type="RuleBase" id="RU003719"/>
    </source>
</evidence>
<dbReference type="InterPro" id="IPR050857">
    <property type="entry name" value="D-2-hydroxyacid_DH"/>
</dbReference>
<dbReference type="Gene3D" id="3.40.50.720">
    <property type="entry name" value="NAD(P)-binding Rossmann-like Domain"/>
    <property type="match status" value="2"/>
</dbReference>
<keyword evidence="4" id="KW-0520">NAD</keyword>
<dbReference type="GO" id="GO:0016616">
    <property type="term" value="F:oxidoreductase activity, acting on the CH-OH group of donors, NAD or NADP as acceptor"/>
    <property type="evidence" value="ECO:0007669"/>
    <property type="project" value="InterPro"/>
</dbReference>
<dbReference type="CDD" id="cd12169">
    <property type="entry name" value="PGDH_like_1"/>
    <property type="match status" value="1"/>
</dbReference>
<keyword evidence="9" id="KW-1185">Reference proteome</keyword>
<evidence type="ECO:0000256" key="1">
    <source>
        <dbReference type="ARBA" id="ARBA00005854"/>
    </source>
</evidence>
<dbReference type="InterPro" id="IPR006140">
    <property type="entry name" value="D-isomer_DH_NAD-bd"/>
</dbReference>
<dbReference type="EMBL" id="JADGJD010000925">
    <property type="protein sequence ID" value="KAJ3047638.1"/>
    <property type="molecule type" value="Genomic_DNA"/>
</dbReference>
<dbReference type="InterPro" id="IPR036291">
    <property type="entry name" value="NAD(P)-bd_dom_sf"/>
</dbReference>
<evidence type="ECO:0000256" key="3">
    <source>
        <dbReference type="ARBA" id="ARBA00023002"/>
    </source>
</evidence>
<dbReference type="PANTHER" id="PTHR42789:SF1">
    <property type="entry name" value="D-ISOMER SPECIFIC 2-HYDROXYACID DEHYDROGENASE FAMILY PROTEIN (AFU_ORTHOLOGUE AFUA_6G10090)"/>
    <property type="match status" value="1"/>
</dbReference>
<protein>
    <submittedName>
        <fullName evidence="8">Uncharacterized protein</fullName>
    </submittedName>
</protein>
<proteinExistence type="inferred from homology"/>
<dbReference type="PROSITE" id="PS00065">
    <property type="entry name" value="D_2_HYDROXYACID_DH_1"/>
    <property type="match status" value="1"/>
</dbReference>